<evidence type="ECO:0000256" key="3">
    <source>
        <dbReference type="ARBA" id="ARBA00022452"/>
    </source>
</evidence>
<dbReference type="Gene3D" id="2.170.130.10">
    <property type="entry name" value="TonB-dependent receptor, plug domain"/>
    <property type="match status" value="1"/>
</dbReference>
<feature type="domain" description="TonB-dependent transporter Oar-like beta-barrel" evidence="8">
    <location>
        <begin position="242"/>
        <end position="1033"/>
    </location>
</feature>
<evidence type="ECO:0000256" key="4">
    <source>
        <dbReference type="ARBA" id="ARBA00022692"/>
    </source>
</evidence>
<keyword evidence="5" id="KW-0472">Membrane</keyword>
<keyword evidence="4" id="KW-0812">Transmembrane</keyword>
<dbReference type="EMBL" id="SDWJ01000001">
    <property type="protein sequence ID" value="MVZ97212.1"/>
    <property type="molecule type" value="Genomic_DNA"/>
</dbReference>
<feature type="chain" id="PRO_5026308044" description="TonB-dependent transporter Oar-like beta-barrel domain-containing protein" evidence="7">
    <location>
        <begin position="27"/>
        <end position="1126"/>
    </location>
</feature>
<dbReference type="GO" id="GO:0044718">
    <property type="term" value="P:siderophore transmembrane transport"/>
    <property type="evidence" value="ECO:0007669"/>
    <property type="project" value="TreeGrafter"/>
</dbReference>
<dbReference type="PANTHER" id="PTHR30069:SF46">
    <property type="entry name" value="OAR PROTEIN"/>
    <property type="match status" value="1"/>
</dbReference>
<dbReference type="GO" id="GO:0015344">
    <property type="term" value="F:siderophore uptake transmembrane transporter activity"/>
    <property type="evidence" value="ECO:0007669"/>
    <property type="project" value="TreeGrafter"/>
</dbReference>
<evidence type="ECO:0000256" key="1">
    <source>
        <dbReference type="ARBA" id="ARBA00004571"/>
    </source>
</evidence>
<reference evidence="9 10" key="1">
    <citation type="submission" date="2019-01" db="EMBL/GenBank/DDBJ databases">
        <title>Sphingorhabdus lacus sp.nov., isolated from an oligotrophic freshwater lake.</title>
        <authorList>
            <person name="Park M."/>
        </authorList>
    </citation>
    <scope>NUCLEOTIDE SEQUENCE [LARGE SCALE GENOMIC DNA]</scope>
    <source>
        <strain evidence="9 10">IMCC26285</strain>
    </source>
</reference>
<dbReference type="InterPro" id="IPR057601">
    <property type="entry name" value="Oar-like_b-barrel"/>
</dbReference>
<dbReference type="InterPro" id="IPR039426">
    <property type="entry name" value="TonB-dep_rcpt-like"/>
</dbReference>
<dbReference type="InterPro" id="IPR037066">
    <property type="entry name" value="Plug_dom_sf"/>
</dbReference>
<keyword evidence="10" id="KW-1185">Reference proteome</keyword>
<dbReference type="Gene3D" id="2.40.170.20">
    <property type="entry name" value="TonB-dependent receptor, beta-barrel domain"/>
    <property type="match status" value="1"/>
</dbReference>
<evidence type="ECO:0000256" key="5">
    <source>
        <dbReference type="ARBA" id="ARBA00023136"/>
    </source>
</evidence>
<organism evidence="9 10">
    <name type="scientific">Sphingorhabdus profundilacus</name>
    <dbReference type="NCBI Taxonomy" id="2509718"/>
    <lineage>
        <taxon>Bacteria</taxon>
        <taxon>Pseudomonadati</taxon>
        <taxon>Pseudomonadota</taxon>
        <taxon>Alphaproteobacteria</taxon>
        <taxon>Sphingomonadales</taxon>
        <taxon>Sphingomonadaceae</taxon>
        <taxon>Sphingorhabdus</taxon>
    </lineage>
</organism>
<gene>
    <name evidence="9" type="ORF">EUU23_05775</name>
</gene>
<evidence type="ECO:0000313" key="9">
    <source>
        <dbReference type="EMBL" id="MVZ97212.1"/>
    </source>
</evidence>
<comment type="subcellular location">
    <subcellularLocation>
        <location evidence="1">Cell outer membrane</location>
        <topology evidence="1">Multi-pass membrane protein</topology>
    </subcellularLocation>
</comment>
<dbReference type="GO" id="GO:0009279">
    <property type="term" value="C:cell outer membrane"/>
    <property type="evidence" value="ECO:0007669"/>
    <property type="project" value="UniProtKB-SubCell"/>
</dbReference>
<dbReference type="Pfam" id="PF13620">
    <property type="entry name" value="CarboxypepD_reg"/>
    <property type="match status" value="1"/>
</dbReference>
<evidence type="ECO:0000256" key="7">
    <source>
        <dbReference type="SAM" id="SignalP"/>
    </source>
</evidence>
<keyword evidence="3" id="KW-1134">Transmembrane beta strand</keyword>
<proteinExistence type="predicted"/>
<dbReference type="SUPFAM" id="SSF56935">
    <property type="entry name" value="Porins"/>
    <property type="match status" value="1"/>
</dbReference>
<name>A0A6I4LV24_9SPHN</name>
<dbReference type="Pfam" id="PF25183">
    <property type="entry name" value="OMP_b-brl_4"/>
    <property type="match status" value="1"/>
</dbReference>
<comment type="caution">
    <text evidence="9">The sequence shown here is derived from an EMBL/GenBank/DDBJ whole genome shotgun (WGS) entry which is preliminary data.</text>
</comment>
<dbReference type="RefSeq" id="WP_160353104.1">
    <property type="nucleotide sequence ID" value="NZ_SDWJ01000001.1"/>
</dbReference>
<protein>
    <recommendedName>
        <fullName evidence="8">TonB-dependent transporter Oar-like beta-barrel domain-containing protein</fullName>
    </recommendedName>
</protein>
<accession>A0A6I4LV24</accession>
<evidence type="ECO:0000256" key="2">
    <source>
        <dbReference type="ARBA" id="ARBA00022448"/>
    </source>
</evidence>
<dbReference type="InterPro" id="IPR008969">
    <property type="entry name" value="CarboxyPept-like_regulatory"/>
</dbReference>
<keyword evidence="7" id="KW-0732">Signal</keyword>
<dbReference type="OrthoDB" id="9768147at2"/>
<dbReference type="Proteomes" id="UP000471147">
    <property type="component" value="Unassembled WGS sequence"/>
</dbReference>
<evidence type="ECO:0000313" key="10">
    <source>
        <dbReference type="Proteomes" id="UP000471147"/>
    </source>
</evidence>
<dbReference type="InterPro" id="IPR036942">
    <property type="entry name" value="Beta-barrel_TonB_sf"/>
</dbReference>
<sequence>MKIRYYLAASAAALSIAVSVSTPVMAQETTSSVRGTIESDKGPVAGATVTVVHEPSGTTATSTSDADGNFSANGLRIGGPFTVTVDAAGFETAQITDLSLSAGQAFRLPIILQSQQEIVVTASALQGATESSSGPITVLNREDIEGVASINRDIRDLARRDPFATIDLTNSRTIEIAGQNGRLNRFSVDGAQFSDDFGLNNGGLPTSRGPVPLDAIEQFSVKVAPYDVSEGDFQGGAINVLLRSGGNKFHGSAFYSYTDENLTGSRTKGRDIILDFDSKQYGGVLSGPIIKDKLFFMIAYEKTEESDPFDSGPQGQGFSAPIPGVSQALVDQISTIAQTRYSYDTLGVILNGIEEDEKIVAKLDWNVNDDHRASFTYIRNVGTQANQRNTSTSTSSPTLGLFSTGYELSEEVNSGVFQLNSNWSEKFSTELRASYRDYNRGQTPYGATTLGEIAVCADAVTAGSVTSCTNGVPRIFFGPDQFRHANALNTDNLSIDFTARLDAGDHQFKALFGYSQTNVFNLFVPSSLGVFYFDSVADFQAGNAGRLIYQNAVPSLDPNDGAAEFGSSSFTFGLQDDWQVTDKLLLNLGARYDLFANEEKPLLNPNFVTRQGFSNRVTFDGRGVFQPRVGFSYEATDRLIIKGGVGIFAGGTPDVFLSNSFSNTGQLTNSVTIDRNTSAAGCNIAATTPNVAAICAAALNNVSLSTIPGLVGQFLATNVSSLQNAPVNAIDPDLKIARQLRATLSVDYDADLGPLGDGWLLGGNFLYGDVLQAYQWTDIRSVQIGTLPDGRARFGNLPGTSGPNQDLLMTNSTRGRSYVAVARISKQWDFGLGIEGSYTRSDVKDENAITSTTAGSLYNNNVFNTPNAASYGRSIYEIKDQWKFGVNFKREFFGDNETRFSLFGEYRSGRPFSLTSFDSTGTSSSARSAVFGTTGTGSRHLLYVPTIGDTRVSFGDNVVNNVVVQTAAQAETAFNSLVTSLGLEKFRGKILPKNSQTSPDFFKVDLSVSQELPLFIGGAKLKLFADIENVLNIIDHDWGALRQVAFPYAATIANVQCLSTAVPSGTGVVNIGSTPAQNPNNLPAVVNTTSTQTCAQYRYSNVVSPNVDLVSRQSLYGIRVGVKVSF</sequence>
<dbReference type="PANTHER" id="PTHR30069">
    <property type="entry name" value="TONB-DEPENDENT OUTER MEMBRANE RECEPTOR"/>
    <property type="match status" value="1"/>
</dbReference>
<keyword evidence="2" id="KW-0813">Transport</keyword>
<dbReference type="Gene3D" id="2.60.40.1120">
    <property type="entry name" value="Carboxypeptidase-like, regulatory domain"/>
    <property type="match status" value="1"/>
</dbReference>
<evidence type="ECO:0000259" key="8">
    <source>
        <dbReference type="Pfam" id="PF25183"/>
    </source>
</evidence>
<evidence type="ECO:0000256" key="6">
    <source>
        <dbReference type="ARBA" id="ARBA00023237"/>
    </source>
</evidence>
<dbReference type="SUPFAM" id="SSF49464">
    <property type="entry name" value="Carboxypeptidase regulatory domain-like"/>
    <property type="match status" value="1"/>
</dbReference>
<dbReference type="AlphaFoldDB" id="A0A6I4LV24"/>
<feature type="signal peptide" evidence="7">
    <location>
        <begin position="1"/>
        <end position="26"/>
    </location>
</feature>
<keyword evidence="6" id="KW-0998">Cell outer membrane</keyword>